<feature type="region of interest" description="Disordered" evidence="1">
    <location>
        <begin position="627"/>
        <end position="669"/>
    </location>
</feature>
<feature type="compositionally biased region" description="Low complexity" evidence="1">
    <location>
        <begin position="629"/>
        <end position="653"/>
    </location>
</feature>
<evidence type="ECO:0000256" key="1">
    <source>
        <dbReference type="SAM" id="MobiDB-lite"/>
    </source>
</evidence>
<dbReference type="AlphaFoldDB" id="A0ABD5ZTF1"/>
<dbReference type="GeneID" id="96951987"/>
<dbReference type="EMBL" id="JBHTAT010000001">
    <property type="protein sequence ID" value="MFC7253706.1"/>
    <property type="molecule type" value="Genomic_DNA"/>
</dbReference>
<name>A0ABD5ZTF1_9EURY</name>
<accession>A0ABD5ZTF1</accession>
<sequence>MWHDGKRLPIDQLADRGQTPGATTLIAEGGTALYETDEYQFTNTDVHAAVNAVVDDTPYGKDVTAPSVSEDEVITVDTQDAAETYLDRRRSDAPVVVRADGTVERGQTCWVWEGEQYTSGGTVVSGEFGDDADYSAAEAADAVGGTIQRTITLDHDIPGDEVEIRIRDKYANLEGELQVRIDGKTVGADLVTNTQNKTLGWTNYTGGQSYENDTSGESVSPSALSAGDHIVEVEAVNAIPGGTSVSTTGTWAVDVVSVHDGRYPPGGFDNTTDSNDALAQPGYHSPDPVGAVFLVRGFRSGVGARLASIWDDTSGVQAVAVSQNYGDTWIERSNSTGVNASWADPSVDLLVRLAIGPYGTQSATPTTGVSSQSVSEYTLYKDVRDSPPLINDQFRGTRWSILTSLVERGDMLWALDWDRDADQQVVQMANIGDRTSDRELDLVNYNWNTRTLGRQKESATVKGAAITSEESVTADLINDNSLANDNLVEGTAQVRDACGRLRARHRLASQRGQRDALLPGGDGDQRRPGPPRRLRVEADQELCGSERLAEEGSRRRDGFGDDRRDVRGTGVLPRRPPRGSSGIGDTHHPRTAARLGEALAVDGLPNDGAWTPRGLCRTAASNWRWRVGGASRTSSRTSGAASNSTANASDTASMTRKARAVPSGLHSDS</sequence>
<dbReference type="Proteomes" id="UP001596434">
    <property type="component" value="Unassembled WGS sequence"/>
</dbReference>
<evidence type="ECO:0000313" key="2">
    <source>
        <dbReference type="EMBL" id="MFC7253706.1"/>
    </source>
</evidence>
<feature type="region of interest" description="Disordered" evidence="1">
    <location>
        <begin position="505"/>
        <end position="589"/>
    </location>
</feature>
<gene>
    <name evidence="2" type="ORF">ACFQKE_00010</name>
</gene>
<dbReference type="RefSeq" id="WP_379701710.1">
    <property type="nucleotide sequence ID" value="NZ_JBHTAT010000001.1"/>
</dbReference>
<evidence type="ECO:0000313" key="3">
    <source>
        <dbReference type="Proteomes" id="UP001596434"/>
    </source>
</evidence>
<protein>
    <submittedName>
        <fullName evidence="2">Uncharacterized protein</fullName>
    </submittedName>
</protein>
<comment type="caution">
    <text evidence="2">The sequence shown here is derived from an EMBL/GenBank/DDBJ whole genome shotgun (WGS) entry which is preliminary data.</text>
</comment>
<reference evidence="2 3" key="1">
    <citation type="journal article" date="2019" name="Int. J. Syst. Evol. Microbiol.">
        <title>The Global Catalogue of Microorganisms (GCM) 10K type strain sequencing project: providing services to taxonomists for standard genome sequencing and annotation.</title>
        <authorList>
            <consortium name="The Broad Institute Genomics Platform"/>
            <consortium name="The Broad Institute Genome Sequencing Center for Infectious Disease"/>
            <person name="Wu L."/>
            <person name="Ma J."/>
        </authorList>
    </citation>
    <scope>NUCLEOTIDE SEQUENCE [LARGE SCALE GENOMIC DNA]</scope>
    <source>
        <strain evidence="2 3">GX21</strain>
    </source>
</reference>
<feature type="compositionally biased region" description="Basic and acidic residues" evidence="1">
    <location>
        <begin position="547"/>
        <end position="567"/>
    </location>
</feature>
<keyword evidence="3" id="KW-1185">Reference proteome</keyword>
<organism evidence="2 3">
    <name type="scientific">Haloplanus litoreus</name>
    <dbReference type="NCBI Taxonomy" id="767515"/>
    <lineage>
        <taxon>Archaea</taxon>
        <taxon>Methanobacteriati</taxon>
        <taxon>Methanobacteriota</taxon>
        <taxon>Stenosarchaea group</taxon>
        <taxon>Halobacteria</taxon>
        <taxon>Halobacteriales</taxon>
        <taxon>Haloferacaceae</taxon>
        <taxon>Haloplanus</taxon>
    </lineage>
</organism>
<proteinExistence type="predicted"/>